<organism evidence="1">
    <name type="scientific">Anguilla anguilla</name>
    <name type="common">European freshwater eel</name>
    <name type="synonym">Muraena anguilla</name>
    <dbReference type="NCBI Taxonomy" id="7936"/>
    <lineage>
        <taxon>Eukaryota</taxon>
        <taxon>Metazoa</taxon>
        <taxon>Chordata</taxon>
        <taxon>Craniata</taxon>
        <taxon>Vertebrata</taxon>
        <taxon>Euteleostomi</taxon>
        <taxon>Actinopterygii</taxon>
        <taxon>Neopterygii</taxon>
        <taxon>Teleostei</taxon>
        <taxon>Anguilliformes</taxon>
        <taxon>Anguillidae</taxon>
        <taxon>Anguilla</taxon>
    </lineage>
</organism>
<dbReference type="EMBL" id="GBXM01010084">
    <property type="protein sequence ID" value="JAH98493.1"/>
    <property type="molecule type" value="Transcribed_RNA"/>
</dbReference>
<proteinExistence type="predicted"/>
<accession>A0A0E9X9W6</accession>
<protein>
    <submittedName>
        <fullName evidence="1">Uncharacterized protein</fullName>
    </submittedName>
</protein>
<evidence type="ECO:0000313" key="1">
    <source>
        <dbReference type="EMBL" id="JAH98493.1"/>
    </source>
</evidence>
<sequence>MHSSGLEPKWRLFHIWISQYTITNQADREGSIYVLRKQGYYMTTRLSRFSSAFCGDQKYGHAAC</sequence>
<dbReference type="AlphaFoldDB" id="A0A0E9X9W6"/>
<name>A0A0E9X9W6_ANGAN</name>
<reference evidence="1" key="2">
    <citation type="journal article" date="2015" name="Fish Shellfish Immunol.">
        <title>Early steps in the European eel (Anguilla anguilla)-Vibrio vulnificus interaction in the gills: Role of the RtxA13 toxin.</title>
        <authorList>
            <person name="Callol A."/>
            <person name="Pajuelo D."/>
            <person name="Ebbesson L."/>
            <person name="Teles M."/>
            <person name="MacKenzie S."/>
            <person name="Amaro C."/>
        </authorList>
    </citation>
    <scope>NUCLEOTIDE SEQUENCE</scope>
</reference>
<reference evidence="1" key="1">
    <citation type="submission" date="2014-11" db="EMBL/GenBank/DDBJ databases">
        <authorList>
            <person name="Amaro Gonzalez C."/>
        </authorList>
    </citation>
    <scope>NUCLEOTIDE SEQUENCE</scope>
</reference>